<dbReference type="InterPro" id="IPR007278">
    <property type="entry name" value="DUF397"/>
</dbReference>
<dbReference type="Pfam" id="PF04149">
    <property type="entry name" value="DUF397"/>
    <property type="match status" value="1"/>
</dbReference>
<dbReference type="Proteomes" id="UP001596074">
    <property type="component" value="Unassembled WGS sequence"/>
</dbReference>
<evidence type="ECO:0000259" key="2">
    <source>
        <dbReference type="Pfam" id="PF04149"/>
    </source>
</evidence>
<evidence type="ECO:0000256" key="1">
    <source>
        <dbReference type="SAM" id="MobiDB-lite"/>
    </source>
</evidence>
<gene>
    <name evidence="3" type="ORF">ACFPZN_10740</name>
</gene>
<dbReference type="RefSeq" id="WP_378281708.1">
    <property type="nucleotide sequence ID" value="NZ_JBHSON010000012.1"/>
</dbReference>
<protein>
    <submittedName>
        <fullName evidence="3">DUF397 domain-containing protein</fullName>
    </submittedName>
</protein>
<evidence type="ECO:0000313" key="3">
    <source>
        <dbReference type="EMBL" id="MFC5746085.1"/>
    </source>
</evidence>
<feature type="domain" description="DUF397" evidence="2">
    <location>
        <begin position="10"/>
        <end position="62"/>
    </location>
</feature>
<accession>A0ABW0ZYS1</accession>
<evidence type="ECO:0000313" key="4">
    <source>
        <dbReference type="Proteomes" id="UP001596074"/>
    </source>
</evidence>
<proteinExistence type="predicted"/>
<sequence length="64" mass="6996">MNEARPSPTRWRKSRHSNSQAGECVEVAGLSDAVAVRDSKDLGGPVLPLHAATWRSLLRDIKNS</sequence>
<keyword evidence="4" id="KW-1185">Reference proteome</keyword>
<name>A0ABW0ZYS1_9ACTN</name>
<comment type="caution">
    <text evidence="3">The sequence shown here is derived from an EMBL/GenBank/DDBJ whole genome shotgun (WGS) entry which is preliminary data.</text>
</comment>
<organism evidence="3 4">
    <name type="scientific">Actinomadura rugatobispora</name>
    <dbReference type="NCBI Taxonomy" id="1994"/>
    <lineage>
        <taxon>Bacteria</taxon>
        <taxon>Bacillati</taxon>
        <taxon>Actinomycetota</taxon>
        <taxon>Actinomycetes</taxon>
        <taxon>Streptosporangiales</taxon>
        <taxon>Thermomonosporaceae</taxon>
        <taxon>Actinomadura</taxon>
    </lineage>
</organism>
<dbReference type="EMBL" id="JBHSON010000012">
    <property type="protein sequence ID" value="MFC5746085.1"/>
    <property type="molecule type" value="Genomic_DNA"/>
</dbReference>
<reference evidence="4" key="1">
    <citation type="journal article" date="2019" name="Int. J. Syst. Evol. Microbiol.">
        <title>The Global Catalogue of Microorganisms (GCM) 10K type strain sequencing project: providing services to taxonomists for standard genome sequencing and annotation.</title>
        <authorList>
            <consortium name="The Broad Institute Genomics Platform"/>
            <consortium name="The Broad Institute Genome Sequencing Center for Infectious Disease"/>
            <person name="Wu L."/>
            <person name="Ma J."/>
        </authorList>
    </citation>
    <scope>NUCLEOTIDE SEQUENCE [LARGE SCALE GENOMIC DNA]</scope>
    <source>
        <strain evidence="4">KCTC 42087</strain>
    </source>
</reference>
<feature type="region of interest" description="Disordered" evidence="1">
    <location>
        <begin position="1"/>
        <end position="21"/>
    </location>
</feature>